<reference evidence="2" key="1">
    <citation type="submission" date="2009-11" db="EMBL/GenBank/DDBJ databases">
        <title>The complete chromosome 2 of Sphaerobacter thermophilus DSM 20745.</title>
        <authorList>
            <person name="Lucas S."/>
            <person name="Copeland A."/>
            <person name="Lapidus A."/>
            <person name="Glavina del Rio T."/>
            <person name="Dalin E."/>
            <person name="Tice H."/>
            <person name="Bruce D."/>
            <person name="Goodwin L."/>
            <person name="Pitluck S."/>
            <person name="Kyrpides N."/>
            <person name="Mavromatis K."/>
            <person name="Ivanova N."/>
            <person name="Mikhailova N."/>
            <person name="LaButti K.M."/>
            <person name="Clum A."/>
            <person name="Sun H.I."/>
            <person name="Brettin T."/>
            <person name="Detter J.C."/>
            <person name="Han C."/>
            <person name="Larimer F."/>
            <person name="Land M."/>
            <person name="Hauser L."/>
            <person name="Markowitz V."/>
            <person name="Cheng J.F."/>
            <person name="Hugenholtz P."/>
            <person name="Woyke T."/>
            <person name="Wu D."/>
            <person name="Steenblock K."/>
            <person name="Schneider S."/>
            <person name="Pukall R."/>
            <person name="Goeker M."/>
            <person name="Klenk H.P."/>
            <person name="Eisen J.A."/>
        </authorList>
    </citation>
    <scope>NUCLEOTIDE SEQUENCE [LARGE SCALE GENOMIC DNA]</scope>
    <source>
        <strain evidence="2">ATCC 49802 / DSM 20745 / S 6022</strain>
    </source>
</reference>
<protein>
    <submittedName>
        <fullName evidence="1">CRISPR-associated protein, Cse1 family</fullName>
    </submittedName>
</protein>
<dbReference type="eggNOG" id="COG1203">
    <property type="taxonomic scope" value="Bacteria"/>
</dbReference>
<evidence type="ECO:0000313" key="1">
    <source>
        <dbReference type="EMBL" id="ACZ40836.1"/>
    </source>
</evidence>
<accession>D1CAJ3</accession>
<dbReference type="Proteomes" id="UP000002027">
    <property type="component" value="Chromosome 2"/>
</dbReference>
<organism evidence="1 2">
    <name type="scientific">Sphaerobacter thermophilus (strain ATCC 49802 / DSM 20745 / KCCM 41009 / NCIMB 13125 / S 6022)</name>
    <dbReference type="NCBI Taxonomy" id="479434"/>
    <lineage>
        <taxon>Bacteria</taxon>
        <taxon>Pseudomonadati</taxon>
        <taxon>Thermomicrobiota</taxon>
        <taxon>Thermomicrobia</taxon>
        <taxon>Sphaerobacterales</taxon>
        <taxon>Sphaerobacterineae</taxon>
        <taxon>Sphaerobacteraceae</taxon>
        <taxon>Sphaerobacter</taxon>
    </lineage>
</organism>
<dbReference type="Gene3D" id="1.10.132.100">
    <property type="match status" value="1"/>
</dbReference>
<dbReference type="STRING" id="479434.Sthe_3437"/>
<dbReference type="InterPro" id="IPR013381">
    <property type="entry name" value="CRISPR-assoc_prot_Cse1"/>
</dbReference>
<dbReference type="KEGG" id="sti:Sthe_3437"/>
<dbReference type="EMBL" id="CP001824">
    <property type="protein sequence ID" value="ACZ40836.1"/>
    <property type="molecule type" value="Genomic_DNA"/>
</dbReference>
<keyword evidence="2" id="KW-1185">Reference proteome</keyword>
<dbReference type="InParanoid" id="D1CAJ3"/>
<evidence type="ECO:0000313" key="2">
    <source>
        <dbReference type="Proteomes" id="UP000002027"/>
    </source>
</evidence>
<proteinExistence type="predicted"/>
<dbReference type="HOGENOM" id="CLU_034285_1_0_0"/>
<dbReference type="CDD" id="cd09729">
    <property type="entry name" value="Cse1_I-E"/>
    <property type="match status" value="1"/>
</dbReference>
<dbReference type="RefSeq" id="WP_012873871.1">
    <property type="nucleotide sequence ID" value="NC_013524.1"/>
</dbReference>
<gene>
    <name evidence="1" type="ordered locus">Sthe_3437</name>
</gene>
<dbReference type="OrthoDB" id="3187690at2"/>
<reference evidence="1 2" key="2">
    <citation type="journal article" date="2010" name="Stand. Genomic Sci.">
        <title>Complete genome sequence of Desulfohalobium retbaense type strain (HR(100)).</title>
        <authorList>
            <person name="Spring S."/>
            <person name="Nolan M."/>
            <person name="Lapidus A."/>
            <person name="Glavina Del Rio T."/>
            <person name="Copeland A."/>
            <person name="Tice H."/>
            <person name="Cheng J.F."/>
            <person name="Lucas S."/>
            <person name="Land M."/>
            <person name="Chen F."/>
            <person name="Bruce D."/>
            <person name="Goodwin L."/>
            <person name="Pitluck S."/>
            <person name="Ivanova N."/>
            <person name="Mavromatis K."/>
            <person name="Mikhailova N."/>
            <person name="Pati A."/>
            <person name="Chen A."/>
            <person name="Palaniappan K."/>
            <person name="Hauser L."/>
            <person name="Chang Y.J."/>
            <person name="Jeffries C.D."/>
            <person name="Munk C."/>
            <person name="Kiss H."/>
            <person name="Chain P."/>
            <person name="Han C."/>
            <person name="Brettin T."/>
            <person name="Detter J.C."/>
            <person name="Schuler E."/>
            <person name="Goker M."/>
            <person name="Rohde M."/>
            <person name="Bristow J."/>
            <person name="Eisen J.A."/>
            <person name="Markowitz V."/>
            <person name="Hugenholtz P."/>
            <person name="Kyrpides N.C."/>
            <person name="Klenk H.P."/>
        </authorList>
    </citation>
    <scope>NUCLEOTIDE SEQUENCE [LARGE SCALE GENOMIC DNA]</scope>
    <source>
        <strain evidence="2">ATCC 49802 / DSM 20745 / S 6022</strain>
    </source>
</reference>
<dbReference type="AlphaFoldDB" id="D1CAJ3"/>
<dbReference type="NCBIfam" id="TIGR02547">
    <property type="entry name" value="casA_cse1"/>
    <property type="match status" value="1"/>
</dbReference>
<dbReference type="Pfam" id="PF09481">
    <property type="entry name" value="CRISPR_Cse1"/>
    <property type="match status" value="1"/>
</dbReference>
<sequence>MTDGFNLLDCPWIPCMRAADGAWEDLSLRDVLVRAHELREIVDPSPLVTVSLHRLLLAFLHRVFGPASIDEWAALWERGSWDPDPIDRYCERWRNRFNLFDPTYPFYQTPAVDASYAKPVAGIVHGMMLGNYLTLFDHSVATDPPALSPAQAARYLVAYQAFDVGGMISYQSRHGEEASVAKYTKAGPLTTSAVALVKGRNLFQTLMLNLHAYNGADGLPFHFTDDSAAWERDEHPTPRERRPSGYVDLLTWQSRRVRLLPESADGNAAPVVRYAVIMKGEQFPDGWNPADYEPMVAFRKSLKPRDGVPPWFPIGFQEDRALWRDSLALFQSVSGQSARPKMLDWVAGLAAEGPLGSRARFALDLYGMVTDQANVTLWRHERLPLPAPLLNDRERYELLQEALGLAERVSTLLVNDVVTVTGADGKTRKLPSPLRVFAQTLAAPDDAVTPSPTTVRSIAKSLAPSAVFWSRLAVPFSQLVSDLGGDIAGDPLARWTREIQRTAQVAFRGVIHSLDSSARALKAAARAERAFNRLLREMLTGYLPAREEETDEPAA</sequence>
<name>D1CAJ3_SPHTD</name>